<dbReference type="InterPro" id="IPR036396">
    <property type="entry name" value="Cyt_P450_sf"/>
</dbReference>
<dbReference type="Gene3D" id="1.10.630.10">
    <property type="entry name" value="Cytochrome P450"/>
    <property type="match status" value="1"/>
</dbReference>
<evidence type="ECO:0000256" key="2">
    <source>
        <dbReference type="ARBA" id="ARBA00005179"/>
    </source>
</evidence>
<keyword evidence="6 10" id="KW-0560">Oxidoreductase</keyword>
<dbReference type="GO" id="GO:0004497">
    <property type="term" value="F:monooxygenase activity"/>
    <property type="evidence" value="ECO:0007669"/>
    <property type="project" value="UniProtKB-KW"/>
</dbReference>
<proteinExistence type="inferred from homology"/>
<sequence length="515" mass="58126">MDFLPTLAASISCLVCVGWLLDRSRLPKPSSLPLPPGPKGYPIIGNLFDLPIHKAWLTFDRMSKTYGDMVYLNVLGQSFLILGNPKVTNDLFEKRSKNYSDRMRSPMLMDLMEWGFNFALLPYGSGWRDRRRAFQNLFHQNIVNRYLPAQLRSIRVFVRNVMESPDEFSDWIHFSTSSSIMEIIYGMKTEPGDPYVDNAEKALEGFNEAAVPGKFLIEMFPLMKHIPSWFPGAGWKRQGLKWRDNNREVRLNAFNIVKDQMNQGTAPPSACRTLIGNLPDSTAPDRVVKEDVAIDTCAVSFIGAAETSHSAARVFFMAMLLNPEVQKKGQAELDKVLNGRLPEANDSPNLPYISAMVKETLRWQLVLPLAIPHVAIDADEYNGYYIPKGTIVIGNSWTFMHDPEVYKNPDEYIPDRFLKDGELDTSIPDPSTAIFGYGRRICPGRYFALNALFLMIAHTLAVFDIKPASDENGNEMKVENDVTGGSLSQPIPFRCRIVPRSEAAIDLIRNSDLME</sequence>
<evidence type="ECO:0008006" key="13">
    <source>
        <dbReference type="Google" id="ProtNLM"/>
    </source>
</evidence>
<dbReference type="CDD" id="cd11065">
    <property type="entry name" value="CYP64-like"/>
    <property type="match status" value="1"/>
</dbReference>
<dbReference type="EMBL" id="JABXXO010000015">
    <property type="protein sequence ID" value="KAF7760192.1"/>
    <property type="molecule type" value="Genomic_DNA"/>
</dbReference>
<evidence type="ECO:0000313" key="11">
    <source>
        <dbReference type="EMBL" id="KAF7760192.1"/>
    </source>
</evidence>
<name>A0A8H7C0L1_AGABI</name>
<keyword evidence="7 9" id="KW-0408">Iron</keyword>
<evidence type="ECO:0000256" key="5">
    <source>
        <dbReference type="ARBA" id="ARBA00022723"/>
    </source>
</evidence>
<reference evidence="11 12" key="1">
    <citation type="journal article" name="Sci. Rep.">
        <title>Telomere-to-telomere assembled and centromere annotated genomes of the two main subspecies of the button mushroom Agaricus bisporus reveal especially polymorphic chromosome ends.</title>
        <authorList>
            <person name="Sonnenberg A.S.M."/>
            <person name="Sedaghat-Telgerd N."/>
            <person name="Lavrijssen B."/>
            <person name="Ohm R.A."/>
            <person name="Hendrickx P.M."/>
            <person name="Scholtmeijer K."/>
            <person name="Baars J.J.P."/>
            <person name="van Peer A."/>
        </authorList>
    </citation>
    <scope>NUCLEOTIDE SEQUENCE [LARGE SCALE GENOMIC DNA]</scope>
    <source>
        <strain evidence="11 12">H119_p4</strain>
    </source>
</reference>
<dbReference type="SUPFAM" id="SSF48264">
    <property type="entry name" value="Cytochrome P450"/>
    <property type="match status" value="1"/>
</dbReference>
<dbReference type="AlphaFoldDB" id="A0A8H7C0L1"/>
<dbReference type="GO" id="GO:0005506">
    <property type="term" value="F:iron ion binding"/>
    <property type="evidence" value="ECO:0007669"/>
    <property type="project" value="InterPro"/>
</dbReference>
<protein>
    <recommendedName>
        <fullName evidence="13">Cytochrome P450</fullName>
    </recommendedName>
</protein>
<comment type="cofactor">
    <cofactor evidence="1 9">
        <name>heme</name>
        <dbReference type="ChEBI" id="CHEBI:30413"/>
    </cofactor>
</comment>
<evidence type="ECO:0000256" key="10">
    <source>
        <dbReference type="RuleBase" id="RU000461"/>
    </source>
</evidence>
<dbReference type="GO" id="GO:0016705">
    <property type="term" value="F:oxidoreductase activity, acting on paired donors, with incorporation or reduction of molecular oxygen"/>
    <property type="evidence" value="ECO:0007669"/>
    <property type="project" value="InterPro"/>
</dbReference>
<evidence type="ECO:0000256" key="8">
    <source>
        <dbReference type="ARBA" id="ARBA00023033"/>
    </source>
</evidence>
<evidence type="ECO:0000256" key="7">
    <source>
        <dbReference type="ARBA" id="ARBA00023004"/>
    </source>
</evidence>
<dbReference type="Proteomes" id="UP000629468">
    <property type="component" value="Unassembled WGS sequence"/>
</dbReference>
<dbReference type="PRINTS" id="PR00463">
    <property type="entry name" value="EP450I"/>
</dbReference>
<dbReference type="PANTHER" id="PTHR46300">
    <property type="entry name" value="P450, PUTATIVE (EUROFUNG)-RELATED-RELATED"/>
    <property type="match status" value="1"/>
</dbReference>
<dbReference type="GO" id="GO:0020037">
    <property type="term" value="F:heme binding"/>
    <property type="evidence" value="ECO:0007669"/>
    <property type="project" value="InterPro"/>
</dbReference>
<keyword evidence="8 10" id="KW-0503">Monooxygenase</keyword>
<evidence type="ECO:0000256" key="3">
    <source>
        <dbReference type="ARBA" id="ARBA00010617"/>
    </source>
</evidence>
<dbReference type="PROSITE" id="PS00086">
    <property type="entry name" value="CYTOCHROME_P450"/>
    <property type="match status" value="1"/>
</dbReference>
<evidence type="ECO:0000256" key="4">
    <source>
        <dbReference type="ARBA" id="ARBA00022617"/>
    </source>
</evidence>
<dbReference type="InterPro" id="IPR050364">
    <property type="entry name" value="Cytochrome_P450_fung"/>
</dbReference>
<comment type="pathway">
    <text evidence="2">Secondary metabolite biosynthesis.</text>
</comment>
<evidence type="ECO:0000256" key="6">
    <source>
        <dbReference type="ARBA" id="ARBA00023002"/>
    </source>
</evidence>
<dbReference type="PRINTS" id="PR00385">
    <property type="entry name" value="P450"/>
</dbReference>
<keyword evidence="5 9" id="KW-0479">Metal-binding</keyword>
<comment type="caution">
    <text evidence="11">The sequence shown here is derived from an EMBL/GenBank/DDBJ whole genome shotgun (WGS) entry which is preliminary data.</text>
</comment>
<dbReference type="InterPro" id="IPR001128">
    <property type="entry name" value="Cyt_P450"/>
</dbReference>
<keyword evidence="4 9" id="KW-0349">Heme</keyword>
<evidence type="ECO:0000256" key="1">
    <source>
        <dbReference type="ARBA" id="ARBA00001971"/>
    </source>
</evidence>
<dbReference type="InterPro" id="IPR017972">
    <property type="entry name" value="Cyt_P450_CS"/>
</dbReference>
<dbReference type="Pfam" id="PF00067">
    <property type="entry name" value="p450"/>
    <property type="match status" value="1"/>
</dbReference>
<dbReference type="InterPro" id="IPR002401">
    <property type="entry name" value="Cyt_P450_E_grp-I"/>
</dbReference>
<evidence type="ECO:0000256" key="9">
    <source>
        <dbReference type="PIRSR" id="PIRSR602401-1"/>
    </source>
</evidence>
<feature type="binding site" description="axial binding residue" evidence="9">
    <location>
        <position position="442"/>
    </location>
    <ligand>
        <name>heme</name>
        <dbReference type="ChEBI" id="CHEBI:30413"/>
    </ligand>
    <ligandPart>
        <name>Fe</name>
        <dbReference type="ChEBI" id="CHEBI:18248"/>
    </ligandPart>
</feature>
<dbReference type="PANTHER" id="PTHR46300:SF7">
    <property type="entry name" value="P450, PUTATIVE (EUROFUNG)-RELATED"/>
    <property type="match status" value="1"/>
</dbReference>
<accession>A0A8H7C0L1</accession>
<gene>
    <name evidence="11" type="ORF">Agabi119p4_10868</name>
</gene>
<comment type="similarity">
    <text evidence="3 10">Belongs to the cytochrome P450 family.</text>
</comment>
<organism evidence="11 12">
    <name type="scientific">Agaricus bisporus var. burnettii</name>
    <dbReference type="NCBI Taxonomy" id="192524"/>
    <lineage>
        <taxon>Eukaryota</taxon>
        <taxon>Fungi</taxon>
        <taxon>Dikarya</taxon>
        <taxon>Basidiomycota</taxon>
        <taxon>Agaricomycotina</taxon>
        <taxon>Agaricomycetes</taxon>
        <taxon>Agaricomycetidae</taxon>
        <taxon>Agaricales</taxon>
        <taxon>Agaricineae</taxon>
        <taxon>Agaricaceae</taxon>
        <taxon>Agaricus</taxon>
    </lineage>
</organism>
<evidence type="ECO:0000313" key="12">
    <source>
        <dbReference type="Proteomes" id="UP000629468"/>
    </source>
</evidence>